<dbReference type="RefSeq" id="WP_205008657.1">
    <property type="nucleotide sequence ID" value="NZ_JAFBEH010000001.1"/>
</dbReference>
<accession>A0ABS2PP27</accession>
<comment type="caution">
    <text evidence="1">The sequence shown here is derived from an EMBL/GenBank/DDBJ whole genome shotgun (WGS) entry which is preliminary data.</text>
</comment>
<protein>
    <submittedName>
        <fullName evidence="1">Uncharacterized protein</fullName>
    </submittedName>
</protein>
<dbReference type="EMBL" id="JAFBEH010000001">
    <property type="protein sequence ID" value="MBM7641778.1"/>
    <property type="molecule type" value="Genomic_DNA"/>
</dbReference>
<keyword evidence="2" id="KW-1185">Reference proteome</keyword>
<evidence type="ECO:0000313" key="1">
    <source>
        <dbReference type="EMBL" id="MBM7641778.1"/>
    </source>
</evidence>
<name>A0ABS2PP27_9STRE</name>
<sequence>MSVVESNSHKLLVRTLTISLHYLGLFEDELELVKSRPSVLSPLGSPLSIRDEVSQILDEFSKISRQRELIKSAFWYDDQGFYLLNEALELVETWTNMLDDLISFAYSKPLVQGVLREGKKRNYGILINNFTALIDTNDSVKDMNAVYRSHDEIELDSEAILSYVESLDPTTTMSSELFGASPIAEPVKKSTGTVSALDRLAARVGNTALMSSEELERSLVQSISESLASSELHFEESSQSMAFSESLNLRETIDLSYTFIGVQSSENAHQAVEISSMIAAIEENQMLDDIDFTDNISRKDLVSKVKHCLFDMSKNTVLVIDSNESLKADLVGYFGFKGLTYLDESEGLISFDSYLSDQSLAYVFYPNQLAVLAGFQTQLKLLKQTAPQVIFHSF</sequence>
<evidence type="ECO:0000313" key="2">
    <source>
        <dbReference type="Proteomes" id="UP000697472"/>
    </source>
</evidence>
<proteinExistence type="predicted"/>
<reference evidence="1 2" key="1">
    <citation type="submission" date="2021-01" db="EMBL/GenBank/DDBJ databases">
        <title>Genomic Encyclopedia of Type Strains, Phase IV (KMG-IV): sequencing the most valuable type-strain genomes for metagenomic binning, comparative biology and taxonomic classification.</title>
        <authorList>
            <person name="Goeker M."/>
        </authorList>
    </citation>
    <scope>NUCLEOTIDE SEQUENCE [LARGE SCALE GENOMIC DNA]</scope>
    <source>
        <strain evidence="1 2">DSM 27382</strain>
    </source>
</reference>
<gene>
    <name evidence="1" type="ORF">JOC28_000062</name>
</gene>
<organism evidence="1 2">
    <name type="scientific">Streptococcus loxodontisalivarius</name>
    <dbReference type="NCBI Taxonomy" id="1349415"/>
    <lineage>
        <taxon>Bacteria</taxon>
        <taxon>Bacillati</taxon>
        <taxon>Bacillota</taxon>
        <taxon>Bacilli</taxon>
        <taxon>Lactobacillales</taxon>
        <taxon>Streptococcaceae</taxon>
        <taxon>Streptococcus</taxon>
    </lineage>
</organism>
<dbReference type="Proteomes" id="UP000697472">
    <property type="component" value="Unassembled WGS sequence"/>
</dbReference>